<feature type="domain" description="PilZ" evidence="1">
    <location>
        <begin position="105"/>
        <end position="212"/>
    </location>
</feature>
<keyword evidence="4" id="KW-1185">Reference proteome</keyword>
<dbReference type="KEGG" id="pglu:A3958_19490"/>
<evidence type="ECO:0000313" key="3">
    <source>
        <dbReference type="EMBL" id="KZS48058.1"/>
    </source>
</evidence>
<sequence>MSALYPKINDVLYIQLDTGDEKEAKIVYKSRISDMDDESMYMEVPLQEGTGRLKKLFIGDELSAYFLSEGGVKNYFNSYVLSHHEDIIRLVRIKKPDPDQITKVQRRSFLRVQAELEVAVIAKDGTQFLTKTDDVGGGGVSFHLKPGQSISEGSLLTCWVLIPYKNGAVEHVPFEGEVVRVKQLPTNRSIVMLKFNHIVDMERQKLIRYCFERQFDFRNR</sequence>
<dbReference type="GO" id="GO:0016740">
    <property type="term" value="F:transferase activity"/>
    <property type="evidence" value="ECO:0007669"/>
    <property type="project" value="UniProtKB-KW"/>
</dbReference>
<proteinExistence type="predicted"/>
<dbReference type="EMBL" id="LWMH01000001">
    <property type="protein sequence ID" value="KZS48058.1"/>
    <property type="molecule type" value="Genomic_DNA"/>
</dbReference>
<name>A0A163LEQ4_9BACL</name>
<dbReference type="OrthoDB" id="1951449at2"/>
<evidence type="ECO:0000313" key="4">
    <source>
        <dbReference type="Proteomes" id="UP000076796"/>
    </source>
</evidence>
<reference evidence="3" key="1">
    <citation type="journal article" date="2016" name="Genome Announc.">
        <title>Draft genomes of two strains of Paenibacillus glucanolyticus with capability to degrade lignocellulose.</title>
        <authorList>
            <person name="Mathews S.L."/>
            <person name="Pawlak J."/>
            <person name="Grunden A.M."/>
        </authorList>
    </citation>
    <scope>NUCLEOTIDE SEQUENCE [LARGE SCALE GENOMIC DNA]</scope>
    <source>
        <strain evidence="3">SLM1</strain>
    </source>
</reference>
<evidence type="ECO:0000259" key="1">
    <source>
        <dbReference type="Pfam" id="PF07238"/>
    </source>
</evidence>
<organism evidence="3 4">
    <name type="scientific">Paenibacillus glucanolyticus</name>
    <dbReference type="NCBI Taxonomy" id="59843"/>
    <lineage>
        <taxon>Bacteria</taxon>
        <taxon>Bacillati</taxon>
        <taxon>Bacillota</taxon>
        <taxon>Bacilli</taxon>
        <taxon>Bacillales</taxon>
        <taxon>Paenibacillaceae</taxon>
        <taxon>Paenibacillus</taxon>
    </lineage>
</organism>
<evidence type="ECO:0000259" key="2">
    <source>
        <dbReference type="Pfam" id="PF12945"/>
    </source>
</evidence>
<dbReference type="Gene3D" id="2.40.10.220">
    <property type="entry name" value="predicted glycosyltransferase like domains"/>
    <property type="match status" value="1"/>
</dbReference>
<dbReference type="Pfam" id="PF12945">
    <property type="entry name" value="PilZNR"/>
    <property type="match status" value="1"/>
</dbReference>
<dbReference type="Proteomes" id="UP000076796">
    <property type="component" value="Unassembled WGS sequence"/>
</dbReference>
<dbReference type="GO" id="GO:0035438">
    <property type="term" value="F:cyclic-di-GMP binding"/>
    <property type="evidence" value="ECO:0007669"/>
    <property type="project" value="InterPro"/>
</dbReference>
<accession>A0A163LEQ4</accession>
<gene>
    <name evidence="3" type="ORF">AWU65_20080</name>
</gene>
<dbReference type="InterPro" id="IPR009875">
    <property type="entry name" value="PilZ_domain"/>
</dbReference>
<comment type="caution">
    <text evidence="3">The sequence shown here is derived from an EMBL/GenBank/DDBJ whole genome shotgun (WGS) entry which is preliminary data.</text>
</comment>
<dbReference type="AlphaFoldDB" id="A0A163LEQ4"/>
<feature type="domain" description="Type III secretion system flagellar brake protein YcgR PilZN" evidence="2">
    <location>
        <begin position="7"/>
        <end position="96"/>
    </location>
</feature>
<keyword evidence="3" id="KW-0808">Transferase</keyword>
<dbReference type="STRING" id="59843.A3958_19490"/>
<dbReference type="InterPro" id="IPR009926">
    <property type="entry name" value="T3SS_YcgR_PilZN"/>
</dbReference>
<protein>
    <submittedName>
        <fullName evidence="3">Glycosyl transferase</fullName>
    </submittedName>
</protein>
<dbReference type="Pfam" id="PF07238">
    <property type="entry name" value="PilZ"/>
    <property type="match status" value="1"/>
</dbReference>